<dbReference type="PANTHER" id="PTHR21700">
    <property type="entry name" value="TRANSTHYRETIN-LIKE FAMILY PROTEIN-RELATED"/>
    <property type="match status" value="1"/>
</dbReference>
<protein>
    <submittedName>
        <fullName evidence="3">Uncharacterized protein</fullName>
    </submittedName>
</protein>
<dbReference type="AlphaFoldDB" id="A0A915JL53"/>
<evidence type="ECO:0000256" key="1">
    <source>
        <dbReference type="ARBA" id="ARBA00010112"/>
    </source>
</evidence>
<dbReference type="WBParaSite" id="nRc.2.0.1.t26761-RA">
    <property type="protein sequence ID" value="nRc.2.0.1.t26761-RA"/>
    <property type="gene ID" value="nRc.2.0.1.g26761"/>
</dbReference>
<organism evidence="2 3">
    <name type="scientific">Romanomermis culicivorax</name>
    <name type="common">Nematode worm</name>
    <dbReference type="NCBI Taxonomy" id="13658"/>
    <lineage>
        <taxon>Eukaryota</taxon>
        <taxon>Metazoa</taxon>
        <taxon>Ecdysozoa</taxon>
        <taxon>Nematoda</taxon>
        <taxon>Enoplea</taxon>
        <taxon>Dorylaimia</taxon>
        <taxon>Mermithida</taxon>
        <taxon>Mermithoidea</taxon>
        <taxon>Mermithidae</taxon>
        <taxon>Romanomermis</taxon>
    </lineage>
</organism>
<dbReference type="InterPro" id="IPR001534">
    <property type="entry name" value="Transthyretin-like"/>
</dbReference>
<proteinExistence type="inferred from homology"/>
<comment type="similarity">
    <text evidence="1">Belongs to the nematode transthyretin-like family.</text>
</comment>
<dbReference type="InterPro" id="IPR038479">
    <property type="entry name" value="Transthyretin-like_sf"/>
</dbReference>
<reference evidence="3" key="1">
    <citation type="submission" date="2022-11" db="UniProtKB">
        <authorList>
            <consortium name="WormBaseParasite"/>
        </authorList>
    </citation>
    <scope>IDENTIFICATION</scope>
</reference>
<name>A0A915JL53_ROMCU</name>
<sequence>MNMIFYSIVFLVQVDSGILNFMKPGQKQKVSVQGSFFCGKMPATGVLVKLVDKDTVSDDKMASTKTDHTGFFFLSGKEVEVGRIEPTIKVYHTCRKGVLRCDRKWSMTVPKKYINSEQTMDIGSINLELKIKGETHDCFH</sequence>
<accession>A0A915JL53</accession>
<dbReference type="OMA" id="DEDSKCT"/>
<dbReference type="Pfam" id="PF01060">
    <property type="entry name" value="TTR-52"/>
    <property type="match status" value="1"/>
</dbReference>
<dbReference type="Gene3D" id="2.60.40.3330">
    <property type="match status" value="1"/>
</dbReference>
<dbReference type="Proteomes" id="UP000887565">
    <property type="component" value="Unplaced"/>
</dbReference>
<keyword evidence="2" id="KW-1185">Reference proteome</keyword>
<evidence type="ECO:0000313" key="3">
    <source>
        <dbReference type="WBParaSite" id="nRc.2.0.1.t26761-RA"/>
    </source>
</evidence>
<dbReference type="GO" id="GO:0009986">
    <property type="term" value="C:cell surface"/>
    <property type="evidence" value="ECO:0007669"/>
    <property type="project" value="InterPro"/>
</dbReference>
<evidence type="ECO:0000313" key="2">
    <source>
        <dbReference type="Proteomes" id="UP000887565"/>
    </source>
</evidence>